<dbReference type="EMBL" id="KZ348335">
    <property type="protein sequence ID" value="PIO66333.1"/>
    <property type="molecule type" value="Genomic_DNA"/>
</dbReference>
<proteinExistence type="inferred from homology"/>
<keyword evidence="3" id="KW-0813">Transport</keyword>
<evidence type="ECO:0000256" key="1">
    <source>
        <dbReference type="ARBA" id="ARBA00004141"/>
    </source>
</evidence>
<evidence type="ECO:0000256" key="5">
    <source>
        <dbReference type="ARBA" id="ARBA00022989"/>
    </source>
</evidence>
<feature type="transmembrane region" description="Helical" evidence="7">
    <location>
        <begin position="94"/>
        <end position="115"/>
    </location>
</feature>
<dbReference type="Gene3D" id="1.10.3730.20">
    <property type="match status" value="1"/>
</dbReference>
<dbReference type="GO" id="GO:0000139">
    <property type="term" value="C:Golgi membrane"/>
    <property type="evidence" value="ECO:0007669"/>
    <property type="project" value="InterPro"/>
</dbReference>
<organism evidence="8 9">
    <name type="scientific">Teladorsagia circumcincta</name>
    <name type="common">Brown stomach worm</name>
    <name type="synonym">Ostertagia circumcincta</name>
    <dbReference type="NCBI Taxonomy" id="45464"/>
    <lineage>
        <taxon>Eukaryota</taxon>
        <taxon>Metazoa</taxon>
        <taxon>Ecdysozoa</taxon>
        <taxon>Nematoda</taxon>
        <taxon>Chromadorea</taxon>
        <taxon>Rhabditida</taxon>
        <taxon>Rhabditina</taxon>
        <taxon>Rhabditomorpha</taxon>
        <taxon>Strongyloidea</taxon>
        <taxon>Trichostrongylidae</taxon>
        <taxon>Teladorsagia</taxon>
    </lineage>
</organism>
<dbReference type="NCBIfam" id="TIGR00803">
    <property type="entry name" value="nst"/>
    <property type="match status" value="1"/>
</dbReference>
<evidence type="ECO:0000256" key="7">
    <source>
        <dbReference type="SAM" id="Phobius"/>
    </source>
</evidence>
<evidence type="ECO:0000256" key="3">
    <source>
        <dbReference type="ARBA" id="ARBA00022597"/>
    </source>
</evidence>
<comment type="subcellular location">
    <subcellularLocation>
        <location evidence="1">Membrane</location>
        <topology evidence="1">Multi-pass membrane protein</topology>
    </subcellularLocation>
</comment>
<feature type="transmembrane region" description="Helical" evidence="7">
    <location>
        <begin position="127"/>
        <end position="147"/>
    </location>
</feature>
<evidence type="ECO:0000313" key="8">
    <source>
        <dbReference type="EMBL" id="PIO66333.1"/>
    </source>
</evidence>
<accession>A0A2G9U801</accession>
<dbReference type="InterPro" id="IPR007271">
    <property type="entry name" value="Nuc_sug_transpt"/>
</dbReference>
<reference evidence="8 9" key="1">
    <citation type="submission" date="2015-09" db="EMBL/GenBank/DDBJ databases">
        <title>Draft genome of the parasitic nematode Teladorsagia circumcincta isolate WARC Sus (inbred).</title>
        <authorList>
            <person name="Mitreva M."/>
        </authorList>
    </citation>
    <scope>NUCLEOTIDE SEQUENCE [LARGE SCALE GENOMIC DNA]</scope>
    <source>
        <strain evidence="8 9">S</strain>
    </source>
</reference>
<gene>
    <name evidence="8" type="ORF">TELCIR_11958</name>
</gene>
<keyword evidence="3" id="KW-0762">Sugar transport</keyword>
<keyword evidence="9" id="KW-1185">Reference proteome</keyword>
<evidence type="ECO:0000313" key="9">
    <source>
        <dbReference type="Proteomes" id="UP000230423"/>
    </source>
</evidence>
<dbReference type="GO" id="GO:0015165">
    <property type="term" value="F:pyrimidine nucleotide-sugar transmembrane transporter activity"/>
    <property type="evidence" value="ECO:0007669"/>
    <property type="project" value="InterPro"/>
</dbReference>
<dbReference type="Proteomes" id="UP000230423">
    <property type="component" value="Unassembled WGS sequence"/>
</dbReference>
<evidence type="ECO:0000256" key="4">
    <source>
        <dbReference type="ARBA" id="ARBA00022692"/>
    </source>
</evidence>
<evidence type="ECO:0000256" key="6">
    <source>
        <dbReference type="ARBA" id="ARBA00023136"/>
    </source>
</evidence>
<protein>
    <submittedName>
        <fullName evidence="8">UDP-galactose transporter</fullName>
    </submittedName>
</protein>
<keyword evidence="6 7" id="KW-0472">Membrane</keyword>
<name>A0A2G9U801_TELCI</name>
<dbReference type="SUPFAM" id="SSF103481">
    <property type="entry name" value="Multidrug resistance efflux transporter EmrE"/>
    <property type="match status" value="1"/>
</dbReference>
<keyword evidence="4 7" id="KW-0812">Transmembrane</keyword>
<keyword evidence="5 7" id="KW-1133">Transmembrane helix</keyword>
<dbReference type="PANTHER" id="PTHR10231">
    <property type="entry name" value="NUCLEOTIDE-SUGAR TRANSMEMBRANE TRANSPORTER"/>
    <property type="match status" value="1"/>
</dbReference>
<comment type="similarity">
    <text evidence="2">Belongs to the nucleotide-sugar transporter family. SLC35A subfamily.</text>
</comment>
<dbReference type="OrthoDB" id="408493at2759"/>
<dbReference type="InterPro" id="IPR037185">
    <property type="entry name" value="EmrE-like"/>
</dbReference>
<dbReference type="Pfam" id="PF04142">
    <property type="entry name" value="Nuc_sug_transp"/>
    <property type="match status" value="1"/>
</dbReference>
<dbReference type="AlphaFoldDB" id="A0A2G9U801"/>
<sequence length="186" mass="20566">MITAKRIYKICLIDPGWRWSAFQSEIHTEVIQKRSETLKVAVPAVLYVIQNNLLFLALSKLDAATYQVTYQLKILTTAFFSVTMLGRSLNRLKWLALIMLTGGVALVQMPAGGTAKQAADGHTSDSIVGLLAVLAACFSSGFAGVYFEKILKTTNVSLWMRNLQLAIPTICSILLHFRRLPHVLAL</sequence>
<evidence type="ECO:0000256" key="2">
    <source>
        <dbReference type="ARBA" id="ARBA00009976"/>
    </source>
</evidence>